<evidence type="ECO:0000313" key="1">
    <source>
        <dbReference type="EMBL" id="DAF85673.1"/>
    </source>
</evidence>
<name>A0A8S5TTY8_9CAUD</name>
<organism evidence="1">
    <name type="scientific">Siphoviridae sp. ctYcY12</name>
    <dbReference type="NCBI Taxonomy" id="2825550"/>
    <lineage>
        <taxon>Viruses</taxon>
        <taxon>Duplodnaviria</taxon>
        <taxon>Heunggongvirae</taxon>
        <taxon>Uroviricota</taxon>
        <taxon>Caudoviricetes</taxon>
    </lineage>
</organism>
<accession>A0A8S5TTY8</accession>
<protein>
    <submittedName>
        <fullName evidence="1">Uncharacterized protein</fullName>
    </submittedName>
</protein>
<proteinExistence type="predicted"/>
<dbReference type="EMBL" id="BK015928">
    <property type="protein sequence ID" value="DAF85673.1"/>
    <property type="molecule type" value="Genomic_DNA"/>
</dbReference>
<sequence length="143" mass="16979">MRMDITKELLQGYRSKKDEIQELDYILKNRWRDEGLIGNDVIFDYSKGYPMPQSVVGFDQAKYKRLQDRDQRRKEQLEKECAEIEEWVEAIPDSLTRRIFRMCFIDGRKQKDVAKAVHMDRSSISKKIDGCLQLSHNSHDSHL</sequence>
<reference evidence="1" key="1">
    <citation type="journal article" date="2021" name="Proc. Natl. Acad. Sci. U.S.A.">
        <title>A Catalog of Tens of Thousands of Viruses from Human Metagenomes Reveals Hidden Associations with Chronic Diseases.</title>
        <authorList>
            <person name="Tisza M.J."/>
            <person name="Buck C.B."/>
        </authorList>
    </citation>
    <scope>NUCLEOTIDE SEQUENCE</scope>
    <source>
        <strain evidence="1">CtYcY12</strain>
    </source>
</reference>